<dbReference type="Gramene" id="OGLUM01G24310.1">
    <property type="protein sequence ID" value="OGLUM01G24310.1"/>
    <property type="gene ID" value="OGLUM01G24310"/>
</dbReference>
<name>A0A0D9YAY8_9ORYZ</name>
<keyword evidence="2" id="KW-1185">Reference proteome</keyword>
<evidence type="ECO:0000313" key="2">
    <source>
        <dbReference type="Proteomes" id="UP000026961"/>
    </source>
</evidence>
<reference evidence="1" key="1">
    <citation type="submission" date="2013-08" db="EMBL/GenBank/DDBJ databases">
        <title>Oryza genome evolution.</title>
        <authorList>
            <person name="Wing R.A."/>
            <person name="Panaud O."/>
            <person name="Oliveira A.C."/>
        </authorList>
    </citation>
    <scope>NUCLEOTIDE SEQUENCE</scope>
</reference>
<organism evidence="1">
    <name type="scientific">Oryza glumipatula</name>
    <dbReference type="NCBI Taxonomy" id="40148"/>
    <lineage>
        <taxon>Eukaryota</taxon>
        <taxon>Viridiplantae</taxon>
        <taxon>Streptophyta</taxon>
        <taxon>Embryophyta</taxon>
        <taxon>Tracheophyta</taxon>
        <taxon>Spermatophyta</taxon>
        <taxon>Magnoliopsida</taxon>
        <taxon>Liliopsida</taxon>
        <taxon>Poales</taxon>
        <taxon>Poaceae</taxon>
        <taxon>BOP clade</taxon>
        <taxon>Oryzoideae</taxon>
        <taxon>Oryzeae</taxon>
        <taxon>Oryzinae</taxon>
        <taxon>Oryza</taxon>
    </lineage>
</organism>
<reference evidence="1" key="3">
    <citation type="submission" date="2018-05" db="EMBL/GenBank/DDBJ databases">
        <title>OgluRS3 (Oryza glumaepatula Reference Sequence Version 3).</title>
        <authorList>
            <person name="Zhang J."/>
            <person name="Kudrna D."/>
            <person name="Lee S."/>
            <person name="Talag J."/>
            <person name="Welchert J."/>
            <person name="Wing R.A."/>
        </authorList>
    </citation>
    <scope>NUCLEOTIDE SEQUENCE [LARGE SCALE GENOMIC DNA]</scope>
</reference>
<accession>A0A0D9YAY8</accession>
<evidence type="ECO:0000313" key="1">
    <source>
        <dbReference type="EnsemblPlants" id="OGLUM01G24310.1"/>
    </source>
</evidence>
<dbReference type="Proteomes" id="UP000026961">
    <property type="component" value="Chromosome 1"/>
</dbReference>
<protein>
    <submittedName>
        <fullName evidence="1">Uncharacterized protein</fullName>
    </submittedName>
</protein>
<sequence length="82" mass="9665">MAEEGHHGQVATYILYQLHLRAHTIIEEVDGRYASNQTNQGMLWQLKNVVYEGHHVLDTFRQHPEERKTFNLNKIHQTIESL</sequence>
<reference evidence="1" key="2">
    <citation type="submission" date="2015-04" db="UniProtKB">
        <authorList>
            <consortium name="EnsemblPlants"/>
        </authorList>
    </citation>
    <scope>IDENTIFICATION</scope>
</reference>
<dbReference type="EnsemblPlants" id="OGLUM01G24310.1">
    <property type="protein sequence ID" value="OGLUM01G24310.1"/>
    <property type="gene ID" value="OGLUM01G24310"/>
</dbReference>
<proteinExistence type="predicted"/>
<dbReference type="HOGENOM" id="CLU_2562027_0_0_1"/>
<dbReference type="AlphaFoldDB" id="A0A0D9YAY8"/>